<gene>
    <name evidence="9" type="ORF">METZ01_LOCUS77438</name>
</gene>
<dbReference type="CDD" id="cd03109">
    <property type="entry name" value="DTBS"/>
    <property type="match status" value="1"/>
</dbReference>
<dbReference type="GO" id="GO:0000287">
    <property type="term" value="F:magnesium ion binding"/>
    <property type="evidence" value="ECO:0007669"/>
    <property type="project" value="InterPro"/>
</dbReference>
<organism evidence="9">
    <name type="scientific">marine metagenome</name>
    <dbReference type="NCBI Taxonomy" id="408172"/>
    <lineage>
        <taxon>unclassified sequences</taxon>
        <taxon>metagenomes</taxon>
        <taxon>ecological metagenomes</taxon>
    </lineage>
</organism>
<dbReference type="FunFam" id="3.40.50.300:FF:000292">
    <property type="entry name" value="ATP-dependent dethiobiotin synthetase BioD"/>
    <property type="match status" value="1"/>
</dbReference>
<evidence type="ECO:0000256" key="1">
    <source>
        <dbReference type="ARBA" id="ARBA00022490"/>
    </source>
</evidence>
<dbReference type="PIRSF" id="PIRSF006755">
    <property type="entry name" value="DTB_synth"/>
    <property type="match status" value="1"/>
</dbReference>
<dbReference type="AlphaFoldDB" id="A0A381U9G0"/>
<accession>A0A381U9G0</accession>
<keyword evidence="6" id="KW-0067">ATP-binding</keyword>
<dbReference type="NCBIfam" id="TIGR00347">
    <property type="entry name" value="bioD"/>
    <property type="match status" value="1"/>
</dbReference>
<keyword evidence="4" id="KW-0547">Nucleotide-binding</keyword>
<dbReference type="EMBL" id="UINC01005955">
    <property type="protein sequence ID" value="SVA24584.1"/>
    <property type="molecule type" value="Genomic_DNA"/>
</dbReference>
<dbReference type="GO" id="GO:0042803">
    <property type="term" value="F:protein homodimerization activity"/>
    <property type="evidence" value="ECO:0007669"/>
    <property type="project" value="UniProtKB-ARBA"/>
</dbReference>
<dbReference type="PANTHER" id="PTHR43210">
    <property type="entry name" value="DETHIOBIOTIN SYNTHETASE"/>
    <property type="match status" value="1"/>
</dbReference>
<comment type="catalytic activity">
    <reaction evidence="8">
        <text>(7R,8S)-8-amino-7-(carboxyamino)nonanoate + ATP = (4R,5S)-dethiobiotin + ADP + phosphate + H(+)</text>
        <dbReference type="Rhea" id="RHEA:63684"/>
        <dbReference type="ChEBI" id="CHEBI:15378"/>
        <dbReference type="ChEBI" id="CHEBI:30616"/>
        <dbReference type="ChEBI" id="CHEBI:43474"/>
        <dbReference type="ChEBI" id="CHEBI:149470"/>
        <dbReference type="ChEBI" id="CHEBI:149473"/>
        <dbReference type="ChEBI" id="CHEBI:456216"/>
    </reaction>
</comment>
<dbReference type="Gene3D" id="3.40.50.300">
    <property type="entry name" value="P-loop containing nucleotide triphosphate hydrolases"/>
    <property type="match status" value="1"/>
</dbReference>
<protein>
    <recommendedName>
        <fullName evidence="10">Dethiobiotin synthase</fullName>
    </recommendedName>
</protein>
<evidence type="ECO:0000256" key="5">
    <source>
        <dbReference type="ARBA" id="ARBA00022756"/>
    </source>
</evidence>
<dbReference type="GO" id="GO:0005829">
    <property type="term" value="C:cytosol"/>
    <property type="evidence" value="ECO:0007669"/>
    <property type="project" value="TreeGrafter"/>
</dbReference>
<dbReference type="InterPro" id="IPR004472">
    <property type="entry name" value="DTB_synth_BioD"/>
</dbReference>
<dbReference type="HAMAP" id="MF_00336">
    <property type="entry name" value="BioD"/>
    <property type="match status" value="1"/>
</dbReference>
<keyword evidence="3" id="KW-0479">Metal-binding</keyword>
<evidence type="ECO:0000256" key="8">
    <source>
        <dbReference type="ARBA" id="ARBA00047386"/>
    </source>
</evidence>
<dbReference type="PANTHER" id="PTHR43210:SF2">
    <property type="entry name" value="ATP-DEPENDENT DETHIOBIOTIN SYNTHETASE BIOD 2"/>
    <property type="match status" value="1"/>
</dbReference>
<evidence type="ECO:0000256" key="4">
    <source>
        <dbReference type="ARBA" id="ARBA00022741"/>
    </source>
</evidence>
<evidence type="ECO:0000256" key="3">
    <source>
        <dbReference type="ARBA" id="ARBA00022723"/>
    </source>
</evidence>
<name>A0A381U9G0_9ZZZZ</name>
<dbReference type="GO" id="GO:0005524">
    <property type="term" value="F:ATP binding"/>
    <property type="evidence" value="ECO:0007669"/>
    <property type="project" value="UniProtKB-KW"/>
</dbReference>
<dbReference type="GO" id="GO:0004141">
    <property type="term" value="F:dethiobiotin synthase activity"/>
    <property type="evidence" value="ECO:0007669"/>
    <property type="project" value="InterPro"/>
</dbReference>
<evidence type="ECO:0000313" key="9">
    <source>
        <dbReference type="EMBL" id="SVA24584.1"/>
    </source>
</evidence>
<evidence type="ECO:0000256" key="2">
    <source>
        <dbReference type="ARBA" id="ARBA00022598"/>
    </source>
</evidence>
<dbReference type="GO" id="GO:0009102">
    <property type="term" value="P:biotin biosynthetic process"/>
    <property type="evidence" value="ECO:0007669"/>
    <property type="project" value="UniProtKB-UniPathway"/>
</dbReference>
<dbReference type="SUPFAM" id="SSF52540">
    <property type="entry name" value="P-loop containing nucleoside triphosphate hydrolases"/>
    <property type="match status" value="1"/>
</dbReference>
<keyword evidence="1" id="KW-0963">Cytoplasm</keyword>
<proteinExistence type="inferred from homology"/>
<evidence type="ECO:0000256" key="6">
    <source>
        <dbReference type="ARBA" id="ARBA00022840"/>
    </source>
</evidence>
<dbReference type="InterPro" id="IPR027417">
    <property type="entry name" value="P-loop_NTPase"/>
</dbReference>
<dbReference type="Pfam" id="PF13500">
    <property type="entry name" value="AAA_26"/>
    <property type="match status" value="1"/>
</dbReference>
<keyword evidence="7" id="KW-0460">Magnesium</keyword>
<evidence type="ECO:0000256" key="7">
    <source>
        <dbReference type="ARBA" id="ARBA00022842"/>
    </source>
</evidence>
<dbReference type="UniPathway" id="UPA00078"/>
<sequence length="232" mass="25262">MLNSKGYFITGTDTNVGKTVVTACLLTLYREQGIDTGVMKPIETGVDQECSSEANSDAKFLLTISGNGDPLEEICPIRLKPTAAPLQAARITGQTLDINLILENFHRLQAKHDQMLVEGIGGLLVPLTANYSVSDLIRDMNLPLIIVSRVSLGTLNHTLLTVKAAQETGVKIAGVILNHSKDRPLNEIELGQASLIQELSNVPVLGECPFIDSISVEHFNDKLVKKVEHWKI</sequence>
<reference evidence="9" key="1">
    <citation type="submission" date="2018-05" db="EMBL/GenBank/DDBJ databases">
        <authorList>
            <person name="Lanie J.A."/>
            <person name="Ng W.-L."/>
            <person name="Kazmierczak K.M."/>
            <person name="Andrzejewski T.M."/>
            <person name="Davidsen T.M."/>
            <person name="Wayne K.J."/>
            <person name="Tettelin H."/>
            <person name="Glass J.I."/>
            <person name="Rusch D."/>
            <person name="Podicherti R."/>
            <person name="Tsui H.-C.T."/>
            <person name="Winkler M.E."/>
        </authorList>
    </citation>
    <scope>NUCLEOTIDE SEQUENCE</scope>
</reference>
<keyword evidence="2" id="KW-0436">Ligase</keyword>
<evidence type="ECO:0008006" key="10">
    <source>
        <dbReference type="Google" id="ProtNLM"/>
    </source>
</evidence>
<keyword evidence="5" id="KW-0093">Biotin biosynthesis</keyword>